<organism evidence="2 3">
    <name type="scientific">Cucurbitaria berberidis CBS 394.84</name>
    <dbReference type="NCBI Taxonomy" id="1168544"/>
    <lineage>
        <taxon>Eukaryota</taxon>
        <taxon>Fungi</taxon>
        <taxon>Dikarya</taxon>
        <taxon>Ascomycota</taxon>
        <taxon>Pezizomycotina</taxon>
        <taxon>Dothideomycetes</taxon>
        <taxon>Pleosporomycetidae</taxon>
        <taxon>Pleosporales</taxon>
        <taxon>Pleosporineae</taxon>
        <taxon>Cucurbitariaceae</taxon>
        <taxon>Cucurbitaria</taxon>
    </lineage>
</organism>
<proteinExistence type="predicted"/>
<feature type="domain" description="F-box" evidence="1">
    <location>
        <begin position="1"/>
        <end position="56"/>
    </location>
</feature>
<evidence type="ECO:0000313" key="3">
    <source>
        <dbReference type="Proteomes" id="UP000800039"/>
    </source>
</evidence>
<gene>
    <name evidence="2" type="ORF">K460DRAFT_353677</name>
</gene>
<dbReference type="InterPro" id="IPR001810">
    <property type="entry name" value="F-box_dom"/>
</dbReference>
<evidence type="ECO:0000313" key="2">
    <source>
        <dbReference type="EMBL" id="KAF1848734.1"/>
    </source>
</evidence>
<protein>
    <recommendedName>
        <fullName evidence="1">F-box domain-containing protein</fullName>
    </recommendedName>
</protein>
<dbReference type="Pfam" id="PF12937">
    <property type="entry name" value="F-box-like"/>
    <property type="match status" value="1"/>
</dbReference>
<dbReference type="PROSITE" id="PS50181">
    <property type="entry name" value="FBOX"/>
    <property type="match status" value="1"/>
</dbReference>
<dbReference type="CDD" id="cd09917">
    <property type="entry name" value="F-box_SF"/>
    <property type="match status" value="1"/>
</dbReference>
<dbReference type="Proteomes" id="UP000800039">
    <property type="component" value="Unassembled WGS sequence"/>
</dbReference>
<dbReference type="GeneID" id="63848984"/>
<dbReference type="EMBL" id="ML976615">
    <property type="protein sequence ID" value="KAF1848734.1"/>
    <property type="molecule type" value="Genomic_DNA"/>
</dbReference>
<sequence length="387" mass="43761">MGILSVPEELLLNIALYVDCRDLRNLSLTCHRLRPVALVTLIRKTVVSPINIWKLVELLQIRPGLAKTLTHLRLGPISQKLHDAMAKTPRSSACWDMFFKHYPNVSKTTTWRKEIRDDGFFSAGVAVLIALAPGLKAISMGTNSTEWFGLFSAYTRNECASVTVRSQLAARLEVLQVMDEDSVYTGGPLRLRQLEIPYWMIAYNKCAPGISDPLLVLPASLESIRMVNVFTGSLFHSSSWIDKLIGSPKELPKLHHVELQFRCNMWQTAWQMRSHRQSLATLRSWEASRILFTTSFITLNLTQEPVGGEEASTQYETGCLGNAIQTCFGSYEELCKIPEALEALRRIRHAMAFVDVEIEFRKPLMKLGREAKLQGTLKPGTHREEFN</sequence>
<dbReference type="AlphaFoldDB" id="A0A9P4LC26"/>
<dbReference type="SUPFAM" id="SSF81383">
    <property type="entry name" value="F-box domain"/>
    <property type="match status" value="1"/>
</dbReference>
<comment type="caution">
    <text evidence="2">The sequence shown here is derived from an EMBL/GenBank/DDBJ whole genome shotgun (WGS) entry which is preliminary data.</text>
</comment>
<reference evidence="2" key="1">
    <citation type="submission" date="2020-01" db="EMBL/GenBank/DDBJ databases">
        <authorList>
            <consortium name="DOE Joint Genome Institute"/>
            <person name="Haridas S."/>
            <person name="Albert R."/>
            <person name="Binder M."/>
            <person name="Bloem J."/>
            <person name="Labutti K."/>
            <person name="Salamov A."/>
            <person name="Andreopoulos B."/>
            <person name="Baker S.E."/>
            <person name="Barry K."/>
            <person name="Bills G."/>
            <person name="Bluhm B.H."/>
            <person name="Cannon C."/>
            <person name="Castanera R."/>
            <person name="Culley D.E."/>
            <person name="Daum C."/>
            <person name="Ezra D."/>
            <person name="Gonzalez J.B."/>
            <person name="Henrissat B."/>
            <person name="Kuo A."/>
            <person name="Liang C."/>
            <person name="Lipzen A."/>
            <person name="Lutzoni F."/>
            <person name="Magnuson J."/>
            <person name="Mondo S."/>
            <person name="Nolan M."/>
            <person name="Ohm R."/>
            <person name="Pangilinan J."/>
            <person name="Park H.-J."/>
            <person name="Ramirez L."/>
            <person name="Alfaro M."/>
            <person name="Sun H."/>
            <person name="Tritt A."/>
            <person name="Yoshinaga Y."/>
            <person name="Zwiers L.-H."/>
            <person name="Turgeon B.G."/>
            <person name="Goodwin S.B."/>
            <person name="Spatafora J.W."/>
            <person name="Crous P.W."/>
            <person name="Grigoriev I.V."/>
        </authorList>
    </citation>
    <scope>NUCLEOTIDE SEQUENCE</scope>
    <source>
        <strain evidence="2">CBS 394.84</strain>
    </source>
</reference>
<name>A0A9P4LC26_9PLEO</name>
<accession>A0A9P4LC26</accession>
<dbReference type="RefSeq" id="XP_040791297.1">
    <property type="nucleotide sequence ID" value="XM_040931732.1"/>
</dbReference>
<dbReference type="OrthoDB" id="3799132at2759"/>
<dbReference type="InterPro" id="IPR036047">
    <property type="entry name" value="F-box-like_dom_sf"/>
</dbReference>
<keyword evidence="3" id="KW-1185">Reference proteome</keyword>
<evidence type="ECO:0000259" key="1">
    <source>
        <dbReference type="PROSITE" id="PS50181"/>
    </source>
</evidence>